<evidence type="ECO:0000256" key="5">
    <source>
        <dbReference type="ARBA" id="ARBA00022438"/>
    </source>
</evidence>
<evidence type="ECO:0000313" key="18">
    <source>
        <dbReference type="Proteomes" id="UP001283361"/>
    </source>
</evidence>
<keyword evidence="18" id="KW-1185">Reference proteome</keyword>
<organism evidence="17 18">
    <name type="scientific">Elysia crispata</name>
    <name type="common">lettuce slug</name>
    <dbReference type="NCBI Taxonomy" id="231223"/>
    <lineage>
        <taxon>Eukaryota</taxon>
        <taxon>Metazoa</taxon>
        <taxon>Spiralia</taxon>
        <taxon>Lophotrochozoa</taxon>
        <taxon>Mollusca</taxon>
        <taxon>Gastropoda</taxon>
        <taxon>Heterobranchia</taxon>
        <taxon>Euthyneura</taxon>
        <taxon>Panpulmonata</taxon>
        <taxon>Sacoglossa</taxon>
        <taxon>Placobranchoidea</taxon>
        <taxon>Plakobranchidae</taxon>
        <taxon>Elysia</taxon>
    </lineage>
</organism>
<protein>
    <recommendedName>
        <fullName evidence="4">Tripeptidyl-peptidase 2</fullName>
        <ecNumber evidence="3">3.4.14.10</ecNumber>
    </recommendedName>
    <alternativeName>
        <fullName evidence="9">Tripeptidyl aminopeptidase</fullName>
    </alternativeName>
</protein>
<dbReference type="EC" id="3.4.14.10" evidence="3"/>
<dbReference type="PROSITE" id="PS51892">
    <property type="entry name" value="SUBTILASE"/>
    <property type="match status" value="1"/>
</dbReference>
<evidence type="ECO:0000256" key="8">
    <source>
        <dbReference type="ARBA" id="ARBA00022825"/>
    </source>
</evidence>
<dbReference type="GO" id="GO:0005829">
    <property type="term" value="C:cytosol"/>
    <property type="evidence" value="ECO:0007669"/>
    <property type="project" value="TreeGrafter"/>
</dbReference>
<dbReference type="PANTHER" id="PTHR43806">
    <property type="entry name" value="PEPTIDASE S8"/>
    <property type="match status" value="1"/>
</dbReference>
<keyword evidence="5" id="KW-0031">Aminopeptidase</keyword>
<evidence type="ECO:0000256" key="11">
    <source>
        <dbReference type="SAM" id="MobiDB-lite"/>
    </source>
</evidence>
<evidence type="ECO:0000259" key="12">
    <source>
        <dbReference type="Pfam" id="PF00082"/>
    </source>
</evidence>
<dbReference type="InterPro" id="IPR022229">
    <property type="entry name" value="TPPII_Ig-like-2"/>
</dbReference>
<dbReference type="SUPFAM" id="SSF52743">
    <property type="entry name" value="Subtilisin-like"/>
    <property type="match status" value="1"/>
</dbReference>
<dbReference type="GO" id="GO:0006508">
    <property type="term" value="P:proteolysis"/>
    <property type="evidence" value="ECO:0007669"/>
    <property type="project" value="UniProtKB-KW"/>
</dbReference>
<dbReference type="InterPro" id="IPR022232">
    <property type="entry name" value="TPPII_C_art"/>
</dbReference>
<dbReference type="EMBL" id="JAWDGP010003173">
    <property type="protein sequence ID" value="KAK3776905.1"/>
    <property type="molecule type" value="Genomic_DNA"/>
</dbReference>
<feature type="domain" description="Tripeptidyl peptidase II C-terminal" evidence="14">
    <location>
        <begin position="1017"/>
        <end position="1079"/>
    </location>
</feature>
<dbReference type="InterPro" id="IPR048383">
    <property type="entry name" value="TPPII_Ig-like-1"/>
</dbReference>
<evidence type="ECO:0000313" key="17">
    <source>
        <dbReference type="EMBL" id="KAK3776905.1"/>
    </source>
</evidence>
<feature type="domain" description="Tripeptidyl peptidase II second Ig-like" evidence="13">
    <location>
        <begin position="778"/>
        <end position="965"/>
    </location>
</feature>
<dbReference type="PANTHER" id="PTHR43806:SF14">
    <property type="entry name" value="TRIPEPTIDYL-PEPTIDASE 2"/>
    <property type="match status" value="1"/>
</dbReference>
<dbReference type="GO" id="GO:0004177">
    <property type="term" value="F:aminopeptidase activity"/>
    <property type="evidence" value="ECO:0007669"/>
    <property type="project" value="UniProtKB-KW"/>
</dbReference>
<dbReference type="Gene3D" id="2.60.40.3170">
    <property type="match status" value="1"/>
</dbReference>
<reference evidence="17" key="1">
    <citation type="journal article" date="2023" name="G3 (Bethesda)">
        <title>A reference genome for the long-term kleptoplast-retaining sea slug Elysia crispata morphotype clarki.</title>
        <authorList>
            <person name="Eastman K.E."/>
            <person name="Pendleton A.L."/>
            <person name="Shaikh M.A."/>
            <person name="Suttiyut T."/>
            <person name="Ogas R."/>
            <person name="Tomko P."/>
            <person name="Gavelis G."/>
            <person name="Widhalm J.R."/>
            <person name="Wisecaver J.H."/>
        </authorList>
    </citation>
    <scope>NUCLEOTIDE SEQUENCE</scope>
    <source>
        <strain evidence="17">ECLA1</strain>
    </source>
</reference>
<name>A0AAE0ZWV3_9GAST</name>
<comment type="similarity">
    <text evidence="2 10">Belongs to the peptidase S8 family.</text>
</comment>
<keyword evidence="7 10" id="KW-0378">Hydrolase</keyword>
<feature type="domain" description="Tripeptidyl-peptidase II first Ig-like" evidence="15">
    <location>
        <begin position="522"/>
        <end position="635"/>
    </location>
</feature>
<keyword evidence="8 10" id="KW-0720">Serine protease</keyword>
<evidence type="ECO:0000259" key="15">
    <source>
        <dbReference type="Pfam" id="PF21223"/>
    </source>
</evidence>
<feature type="active site" description="Charge relay system" evidence="10">
    <location>
        <position position="42"/>
    </location>
</feature>
<feature type="region of interest" description="Disordered" evidence="11">
    <location>
        <begin position="1005"/>
        <end position="1026"/>
    </location>
</feature>
<dbReference type="Pfam" id="PF21316">
    <property type="entry name" value="TPPII_GBD"/>
    <property type="match status" value="1"/>
</dbReference>
<evidence type="ECO:0000259" key="14">
    <source>
        <dbReference type="Pfam" id="PF12583"/>
    </source>
</evidence>
<dbReference type="InterPro" id="IPR050131">
    <property type="entry name" value="Peptidase_S8_subtilisin-like"/>
</dbReference>
<dbReference type="InterPro" id="IPR023828">
    <property type="entry name" value="Peptidase_S8_Ser-AS"/>
</dbReference>
<dbReference type="InterPro" id="IPR036852">
    <property type="entry name" value="Peptidase_S8/S53_dom_sf"/>
</dbReference>
<dbReference type="Proteomes" id="UP001283361">
    <property type="component" value="Unassembled WGS sequence"/>
</dbReference>
<evidence type="ECO:0000256" key="4">
    <source>
        <dbReference type="ARBA" id="ARBA00020244"/>
    </source>
</evidence>
<dbReference type="CDD" id="cd04857">
    <property type="entry name" value="Peptidases_S8_Tripeptidyl_Aminopeptidase_II"/>
    <property type="match status" value="1"/>
</dbReference>
<feature type="active site" description="Charge relay system" evidence="10">
    <location>
        <position position="448"/>
    </location>
</feature>
<dbReference type="InterPro" id="IPR034051">
    <property type="entry name" value="TPP_II_domain"/>
</dbReference>
<sequence>MASSIQPFPVEGILPKKETGAVSFLTKYPEYDGRGVVIAILDTGVDPAAQGLKVTSDSKPKVIDLVDCTGSGDVDTTTIATPVDGKITGLTGRQLIIPEAWTVPSGKFHIGVKAAYDLFPKPLRERVGNEARDKVWHPQHRATLTEALRALEAFETAHPNPTSLEDKTEREDLQARVDILNSLDKKYPERGAVYDCVVFHDGESWRACVDTTESGDLSSCTVLSPFKLKQEYGTISQADMMTYSVNIYDEGNMLEICTNAGSHGTHVACIAAGNFPDNPDHNGIAPGAQIVGLKIGDTRLGSMETGTALIRAMKYVMENKVDLINYSYGEAAHVCNTGRVIDLINEAVNEKGVIFVTSAGNNGPALSTVGTPGGTTSSVIGVGAHVTPQMMAAEYSMREMLPPMHYTWSSRGPAHDGALGVCISAPGGAIASVPNWTLRGCQLMNGTSMSSPNACGSIGLVLSALKATSVYYTPFSVRRALEATAENVSGVEVFALGQGIMKVEAAFNHLSKHKDSPGENINFCVSTSHGRRGIYLREPAQLTKPAEVSVSVEPMFEKDIDPNKKIGFQINFCLTSTQPWVKFPSSFLLMNASRTFTVKVDPRGLPEGVHYAEIQAYESCNVERGAVFRVPITVIVPTRLTETSCNSLHWPAQIFTAGQVFRKFIHVPFEASYAVLRLNSLDKEKNARFLLHTLQMSPQFAYKRHEFSKFVTINDQGEGVYAFSLISDRTLELCIAKWWANIGDVAVDISLQFYGAQVTTNRLSMHGGEGIARFDIISPLRDEEVSPSLSLKTAVCPLRPTDSKFKCLSKERDQLRDGRQIHSLELTYNFHLAKGGEVTLDCSLLSDYLYESEFESQLWLMYDSNKQFVTAGDAYPGQYTTKLEKNDFTIILQVRHERRELLEKVKDMMLLARIKLPTPLTFDLYGSWQAALTGGKKLNSFVAHTGRRYPVFIPQLTEDKFPKGCGLGWYFTGQLTLAKEEPGKSKSGTRFRYFVSELASKGKAADKKKDKDSQGKDSSSKDKFSTDSMNEALRDLKISWLAKTPFEATNDLYEELRKDHPEHVPVLLARISAIEAAEKDKVSSESNNTIITLSKEAIALIDVNALLVYYGIKTDTRPDASSIKSEMEKKKGWLVEALVKLGVAQAQAVIDARSNGEDEDQVKTLLDDVKKTFDDLSQLVEVNDSKQTFAFAWRHAAAMTHYGRALKMIMKQYEEKHSKDLEEKIIQMYDQLGWLHCKKYLEKTACLRYPTSYRPF</sequence>
<evidence type="ECO:0000256" key="9">
    <source>
        <dbReference type="ARBA" id="ARBA00032232"/>
    </source>
</evidence>
<dbReference type="InterPro" id="IPR015500">
    <property type="entry name" value="Peptidase_S8_subtilisin-rel"/>
</dbReference>
<evidence type="ECO:0000256" key="6">
    <source>
        <dbReference type="ARBA" id="ARBA00022670"/>
    </source>
</evidence>
<dbReference type="Pfam" id="PF00082">
    <property type="entry name" value="Peptidase_S8"/>
    <property type="match status" value="1"/>
</dbReference>
<dbReference type="GO" id="GO:0008240">
    <property type="term" value="F:tripeptidyl-peptidase activity"/>
    <property type="evidence" value="ECO:0007669"/>
    <property type="project" value="UniProtKB-EC"/>
</dbReference>
<dbReference type="Pfam" id="PF12583">
    <property type="entry name" value="TPPII_C"/>
    <property type="match status" value="1"/>
</dbReference>
<comment type="catalytic activity">
    <reaction evidence="1">
        <text>Release of an N-terminal tripeptide from a polypeptide.</text>
        <dbReference type="EC" id="3.4.14.10"/>
    </reaction>
</comment>
<evidence type="ECO:0000256" key="1">
    <source>
        <dbReference type="ARBA" id="ARBA00001910"/>
    </source>
</evidence>
<dbReference type="PROSITE" id="PS00138">
    <property type="entry name" value="SUBTILASE_SER"/>
    <property type="match status" value="1"/>
</dbReference>
<evidence type="ECO:0000259" key="13">
    <source>
        <dbReference type="Pfam" id="PF12580"/>
    </source>
</evidence>
<dbReference type="AlphaFoldDB" id="A0AAE0ZWV3"/>
<dbReference type="GO" id="GO:0004252">
    <property type="term" value="F:serine-type endopeptidase activity"/>
    <property type="evidence" value="ECO:0007669"/>
    <property type="project" value="UniProtKB-UniRule"/>
</dbReference>
<evidence type="ECO:0000256" key="3">
    <source>
        <dbReference type="ARBA" id="ARBA00012462"/>
    </source>
</evidence>
<keyword evidence="6 10" id="KW-0645">Protease</keyword>
<comment type="caution">
    <text evidence="17">The sequence shown here is derived from an EMBL/GenBank/DDBJ whole genome shotgun (WGS) entry which is preliminary data.</text>
</comment>
<dbReference type="Gene3D" id="6.10.250.3080">
    <property type="match status" value="1"/>
</dbReference>
<evidence type="ECO:0000256" key="10">
    <source>
        <dbReference type="PROSITE-ProRule" id="PRU01240"/>
    </source>
</evidence>
<dbReference type="InterPro" id="IPR046940">
    <property type="entry name" value="TPPII_Ig-like_sf"/>
</dbReference>
<feature type="domain" description="Peptidase S8/S53" evidence="12">
    <location>
        <begin position="33"/>
        <end position="490"/>
    </location>
</feature>
<evidence type="ECO:0000259" key="16">
    <source>
        <dbReference type="Pfam" id="PF21316"/>
    </source>
</evidence>
<accession>A0AAE0ZWV3</accession>
<gene>
    <name evidence="17" type="ORF">RRG08_024675</name>
</gene>
<dbReference type="Gene3D" id="1.25.40.710">
    <property type="match status" value="1"/>
</dbReference>
<dbReference type="Pfam" id="PF21223">
    <property type="entry name" value="TPPII_Ig-like-1"/>
    <property type="match status" value="1"/>
</dbReference>
<proteinExistence type="inferred from homology"/>
<dbReference type="FunFam" id="3.40.50.200:FF:000003">
    <property type="entry name" value="Tripeptidyl peptidase 2"/>
    <property type="match status" value="1"/>
</dbReference>
<dbReference type="InterPro" id="IPR048384">
    <property type="entry name" value="TPPII_GBD"/>
</dbReference>
<evidence type="ECO:0000256" key="2">
    <source>
        <dbReference type="ARBA" id="ARBA00011073"/>
    </source>
</evidence>
<dbReference type="Pfam" id="PF12580">
    <property type="entry name" value="TPPII"/>
    <property type="match status" value="1"/>
</dbReference>
<dbReference type="InterPro" id="IPR046939">
    <property type="entry name" value="TPPII_C_sf"/>
</dbReference>
<dbReference type="PRINTS" id="PR00723">
    <property type="entry name" value="SUBTILISIN"/>
</dbReference>
<dbReference type="Gene3D" id="3.40.50.200">
    <property type="entry name" value="Peptidase S8/S53 domain"/>
    <property type="match status" value="2"/>
</dbReference>
<feature type="domain" description="Tripeptidyl-peptidase II galactose-binding" evidence="16">
    <location>
        <begin position="655"/>
        <end position="743"/>
    </location>
</feature>
<feature type="compositionally biased region" description="Basic and acidic residues" evidence="11">
    <location>
        <begin position="1005"/>
        <end position="1025"/>
    </location>
</feature>
<evidence type="ECO:0000256" key="7">
    <source>
        <dbReference type="ARBA" id="ARBA00022801"/>
    </source>
</evidence>
<dbReference type="InterPro" id="IPR000209">
    <property type="entry name" value="Peptidase_S8/S53_dom"/>
</dbReference>
<feature type="active site" description="Charge relay system" evidence="10">
    <location>
        <position position="263"/>
    </location>
</feature>